<dbReference type="SMART" id="SM00710">
    <property type="entry name" value="PbH1"/>
    <property type="match status" value="4"/>
</dbReference>
<evidence type="ECO:0000256" key="3">
    <source>
        <dbReference type="ARBA" id="ARBA00022512"/>
    </source>
</evidence>
<keyword evidence="6 9" id="KW-0326">Glycosidase</keyword>
<dbReference type="PROSITE" id="PS00502">
    <property type="entry name" value="POLYGALACTURONASE"/>
    <property type="match status" value="1"/>
</dbReference>
<comment type="subcellular location">
    <subcellularLocation>
        <location evidence="1">Secreted</location>
        <location evidence="1">Cell wall</location>
    </subcellularLocation>
</comment>
<dbReference type="Pfam" id="PF00295">
    <property type="entry name" value="Glyco_hydro_28"/>
    <property type="match status" value="2"/>
</dbReference>
<keyword evidence="4" id="KW-0964">Secreted</keyword>
<evidence type="ECO:0000256" key="7">
    <source>
        <dbReference type="ARBA" id="ARBA00023316"/>
    </source>
</evidence>
<keyword evidence="13" id="KW-1185">Reference proteome</keyword>
<sequence>MNKFCQLSLLCISLFCFFLSTQARWHNHTKHSKHKKSYISQPPSSSPGPAASYSPPPEEPKNPYNSTPGVFDVRSFGAVGDGQTDDTQAFKMAWDTACQSESPAKILVPNHLTFMIQSTIFTGPCLSGLVLQVDGIIVPPDGPESWPKNNSRRQWLVFYRINEMSLQGNGVIDGRGDKWWSLPCKPHMGINGTTLPGPCDSPVAIRNVHVESISISAPARSPNTDGIHIENTNDVKIYNSVISNGDDCVSIGSGCCDVDIRNITCGPGHGISIGSLGNHNSRACVSNITVRDSIIRVSDNGVRIKHGRVDPEQYLE</sequence>
<keyword evidence="5 9" id="KW-0378">Hydrolase</keyword>
<proteinExistence type="inferred from homology"/>
<dbReference type="EMBL" id="JBEDUW010000001">
    <property type="protein sequence ID" value="KAK9950467.1"/>
    <property type="molecule type" value="Genomic_DNA"/>
</dbReference>
<evidence type="ECO:0000256" key="4">
    <source>
        <dbReference type="ARBA" id="ARBA00022525"/>
    </source>
</evidence>
<dbReference type="SUPFAM" id="SSF51126">
    <property type="entry name" value="Pectin lyase-like"/>
    <property type="match status" value="1"/>
</dbReference>
<organism evidence="12 13">
    <name type="scientific">Rubus argutus</name>
    <name type="common">Southern blackberry</name>
    <dbReference type="NCBI Taxonomy" id="59490"/>
    <lineage>
        <taxon>Eukaryota</taxon>
        <taxon>Viridiplantae</taxon>
        <taxon>Streptophyta</taxon>
        <taxon>Embryophyta</taxon>
        <taxon>Tracheophyta</taxon>
        <taxon>Spermatophyta</taxon>
        <taxon>Magnoliopsida</taxon>
        <taxon>eudicotyledons</taxon>
        <taxon>Gunneridae</taxon>
        <taxon>Pentapetalae</taxon>
        <taxon>rosids</taxon>
        <taxon>fabids</taxon>
        <taxon>Rosales</taxon>
        <taxon>Rosaceae</taxon>
        <taxon>Rosoideae</taxon>
        <taxon>Rosoideae incertae sedis</taxon>
        <taxon>Rubus</taxon>
    </lineage>
</organism>
<feature type="region of interest" description="Disordered" evidence="10">
    <location>
        <begin position="32"/>
        <end position="67"/>
    </location>
</feature>
<evidence type="ECO:0000313" key="13">
    <source>
        <dbReference type="Proteomes" id="UP001457282"/>
    </source>
</evidence>
<evidence type="ECO:0000256" key="1">
    <source>
        <dbReference type="ARBA" id="ARBA00004191"/>
    </source>
</evidence>
<dbReference type="GO" id="GO:0071555">
    <property type="term" value="P:cell wall organization"/>
    <property type="evidence" value="ECO:0007669"/>
    <property type="project" value="UniProtKB-KW"/>
</dbReference>
<dbReference type="PANTHER" id="PTHR31375">
    <property type="match status" value="1"/>
</dbReference>
<dbReference type="AlphaFoldDB" id="A0AAW1YPK5"/>
<evidence type="ECO:0008006" key="14">
    <source>
        <dbReference type="Google" id="ProtNLM"/>
    </source>
</evidence>
<evidence type="ECO:0000256" key="2">
    <source>
        <dbReference type="ARBA" id="ARBA00008834"/>
    </source>
</evidence>
<evidence type="ECO:0000256" key="6">
    <source>
        <dbReference type="ARBA" id="ARBA00023295"/>
    </source>
</evidence>
<feature type="active site" evidence="8">
    <location>
        <position position="269"/>
    </location>
</feature>
<dbReference type="Gene3D" id="2.160.20.10">
    <property type="entry name" value="Single-stranded right-handed beta-helix, Pectin lyase-like"/>
    <property type="match status" value="1"/>
</dbReference>
<accession>A0AAW1YPK5</accession>
<dbReference type="InterPro" id="IPR012334">
    <property type="entry name" value="Pectin_lyas_fold"/>
</dbReference>
<dbReference type="InterPro" id="IPR006626">
    <property type="entry name" value="PbH1"/>
</dbReference>
<reference evidence="12 13" key="1">
    <citation type="journal article" date="2023" name="G3 (Bethesda)">
        <title>A chromosome-length genome assembly and annotation of blackberry (Rubus argutus, cv. 'Hillquist').</title>
        <authorList>
            <person name="Bruna T."/>
            <person name="Aryal R."/>
            <person name="Dudchenko O."/>
            <person name="Sargent D.J."/>
            <person name="Mead D."/>
            <person name="Buti M."/>
            <person name="Cavallini A."/>
            <person name="Hytonen T."/>
            <person name="Andres J."/>
            <person name="Pham M."/>
            <person name="Weisz D."/>
            <person name="Mascagni F."/>
            <person name="Usai G."/>
            <person name="Natali L."/>
            <person name="Bassil N."/>
            <person name="Fernandez G.E."/>
            <person name="Lomsadze A."/>
            <person name="Armour M."/>
            <person name="Olukolu B."/>
            <person name="Poorten T."/>
            <person name="Britton C."/>
            <person name="Davik J."/>
            <person name="Ashrafi H."/>
            <person name="Aiden E.L."/>
            <person name="Borodovsky M."/>
            <person name="Worthington M."/>
        </authorList>
    </citation>
    <scope>NUCLEOTIDE SEQUENCE [LARGE SCALE GENOMIC DNA]</scope>
    <source>
        <strain evidence="12">PI 553951</strain>
    </source>
</reference>
<evidence type="ECO:0000313" key="12">
    <source>
        <dbReference type="EMBL" id="KAK9950467.1"/>
    </source>
</evidence>
<dbReference type="Proteomes" id="UP001457282">
    <property type="component" value="Unassembled WGS sequence"/>
</dbReference>
<feature type="compositionally biased region" description="Low complexity" evidence="10">
    <location>
        <begin position="38"/>
        <end position="53"/>
    </location>
</feature>
<evidence type="ECO:0000256" key="10">
    <source>
        <dbReference type="SAM" id="MobiDB-lite"/>
    </source>
</evidence>
<comment type="similarity">
    <text evidence="2 9">Belongs to the glycosyl hydrolase 28 family.</text>
</comment>
<feature type="signal peptide" evidence="11">
    <location>
        <begin position="1"/>
        <end position="23"/>
    </location>
</feature>
<evidence type="ECO:0000256" key="9">
    <source>
        <dbReference type="RuleBase" id="RU361169"/>
    </source>
</evidence>
<keyword evidence="3" id="KW-0134">Cell wall</keyword>
<keyword evidence="11" id="KW-0732">Signal</keyword>
<keyword evidence="7" id="KW-0961">Cell wall biogenesis/degradation</keyword>
<dbReference type="InterPro" id="IPR000743">
    <property type="entry name" value="Glyco_hydro_28"/>
</dbReference>
<dbReference type="GO" id="GO:0004650">
    <property type="term" value="F:polygalacturonase activity"/>
    <property type="evidence" value="ECO:0007669"/>
    <property type="project" value="InterPro"/>
</dbReference>
<gene>
    <name evidence="12" type="ORF">M0R45_005957</name>
</gene>
<evidence type="ECO:0000256" key="8">
    <source>
        <dbReference type="PROSITE-ProRule" id="PRU10052"/>
    </source>
</evidence>
<comment type="caution">
    <text evidence="12">The sequence shown here is derived from an EMBL/GenBank/DDBJ whole genome shotgun (WGS) entry which is preliminary data.</text>
</comment>
<protein>
    <recommendedName>
        <fullName evidence="14">Polygalacturonase</fullName>
    </recommendedName>
</protein>
<dbReference type="GO" id="GO:0005975">
    <property type="term" value="P:carbohydrate metabolic process"/>
    <property type="evidence" value="ECO:0007669"/>
    <property type="project" value="InterPro"/>
</dbReference>
<name>A0AAW1YPK5_RUBAR</name>
<evidence type="ECO:0000256" key="5">
    <source>
        <dbReference type="ARBA" id="ARBA00022801"/>
    </source>
</evidence>
<feature type="chain" id="PRO_5043475254" description="Polygalacturonase" evidence="11">
    <location>
        <begin position="24"/>
        <end position="316"/>
    </location>
</feature>
<evidence type="ECO:0000256" key="11">
    <source>
        <dbReference type="SAM" id="SignalP"/>
    </source>
</evidence>
<dbReference type="InterPro" id="IPR011050">
    <property type="entry name" value="Pectin_lyase_fold/virulence"/>
</dbReference>